<feature type="chain" id="PRO_5023006101" evidence="1">
    <location>
        <begin position="39"/>
        <end position="280"/>
    </location>
</feature>
<dbReference type="RefSeq" id="WP_139040015.1">
    <property type="nucleotide sequence ID" value="NZ_VDDA01000032.1"/>
</dbReference>
<sequence length="280" mass="30913">MKNTNHVSKIINLMPLMAALNLVFPSAFLVAGSSSAKAQPSQQARTSDFLLSLHPSFHFSQGKQSNVSSADCKTPADADDYFSALSDSSRSIKRLEGISASFNFLSYAYRGRLSERDYANVDEIVIQKIDAERSRIYAGSRKIGIYCGFNDTQILANEWVDAGLERRILYKPLPPPSALEQLSAAYVGQNYTRVEESMLLRGFKAVKLPTPIIERCSPGIELICEKYGEAVCERDVLGDVKCGFVWADENSKLVMVSANVGAMSRYFIEIKVNSLSPVGR</sequence>
<proteinExistence type="predicted"/>
<organism evidence="2 3">
    <name type="scientific">Methylobacterium terricola</name>
    <dbReference type="NCBI Taxonomy" id="2583531"/>
    <lineage>
        <taxon>Bacteria</taxon>
        <taxon>Pseudomonadati</taxon>
        <taxon>Pseudomonadota</taxon>
        <taxon>Alphaproteobacteria</taxon>
        <taxon>Hyphomicrobiales</taxon>
        <taxon>Methylobacteriaceae</taxon>
        <taxon>Methylobacterium</taxon>
    </lineage>
</organism>
<dbReference type="EMBL" id="VDDA01000032">
    <property type="protein sequence ID" value="TNC07639.1"/>
    <property type="molecule type" value="Genomic_DNA"/>
</dbReference>
<evidence type="ECO:0000256" key="1">
    <source>
        <dbReference type="SAM" id="SignalP"/>
    </source>
</evidence>
<name>A0A5C4L817_9HYPH</name>
<feature type="signal peptide" evidence="1">
    <location>
        <begin position="1"/>
        <end position="38"/>
    </location>
</feature>
<evidence type="ECO:0000313" key="2">
    <source>
        <dbReference type="EMBL" id="TNC07639.1"/>
    </source>
</evidence>
<gene>
    <name evidence="2" type="ORF">FF100_31655</name>
</gene>
<dbReference type="AlphaFoldDB" id="A0A5C4L817"/>
<dbReference type="Proteomes" id="UP000305267">
    <property type="component" value="Unassembled WGS sequence"/>
</dbReference>
<reference evidence="2 3" key="1">
    <citation type="submission" date="2019-06" db="EMBL/GenBank/DDBJ databases">
        <title>Genome of Methylobacterium sp. 17Sr1-39.</title>
        <authorList>
            <person name="Seo T."/>
        </authorList>
    </citation>
    <scope>NUCLEOTIDE SEQUENCE [LARGE SCALE GENOMIC DNA]</scope>
    <source>
        <strain evidence="2 3">17Sr1-39</strain>
    </source>
</reference>
<keyword evidence="1" id="KW-0732">Signal</keyword>
<keyword evidence="3" id="KW-1185">Reference proteome</keyword>
<accession>A0A5C4L817</accession>
<protein>
    <submittedName>
        <fullName evidence="2">Uncharacterized protein</fullName>
    </submittedName>
</protein>
<comment type="caution">
    <text evidence="2">The sequence shown here is derived from an EMBL/GenBank/DDBJ whole genome shotgun (WGS) entry which is preliminary data.</text>
</comment>
<evidence type="ECO:0000313" key="3">
    <source>
        <dbReference type="Proteomes" id="UP000305267"/>
    </source>
</evidence>